<gene>
    <name evidence="2" type="ORF">APZ18_03060</name>
</gene>
<dbReference type="Proteomes" id="UP000050833">
    <property type="component" value="Unassembled WGS sequence"/>
</dbReference>
<dbReference type="EMBL" id="LLKB01000001">
    <property type="protein sequence ID" value="KQC86189.1"/>
    <property type="molecule type" value="Genomic_DNA"/>
</dbReference>
<dbReference type="InterPro" id="IPR021229">
    <property type="entry name" value="DUF2800"/>
</dbReference>
<accession>A0AAW3JWX5</accession>
<dbReference type="Pfam" id="PF10926">
    <property type="entry name" value="DUF2800"/>
    <property type="match status" value="1"/>
</dbReference>
<dbReference type="Gene3D" id="3.90.320.10">
    <property type="match status" value="1"/>
</dbReference>
<protein>
    <submittedName>
        <fullName evidence="2">Nuclease</fullName>
    </submittedName>
</protein>
<dbReference type="AlphaFoldDB" id="A0AAW3JWX5"/>
<comment type="caution">
    <text evidence="2">The sequence shown here is derived from an EMBL/GenBank/DDBJ whole genome shotgun (WGS) entry which is preliminary data.</text>
</comment>
<proteinExistence type="predicted"/>
<evidence type="ECO:0000313" key="2">
    <source>
        <dbReference type="EMBL" id="KQC86189.1"/>
    </source>
</evidence>
<dbReference type="RefSeq" id="WP_055941483.1">
    <property type="nucleotide sequence ID" value="NZ_LLKB01000001.1"/>
</dbReference>
<organism evidence="2 3">
    <name type="scientific">Butyribacter intestini</name>
    <dbReference type="NCBI Taxonomy" id="1703332"/>
    <lineage>
        <taxon>Bacteria</taxon>
        <taxon>Bacillati</taxon>
        <taxon>Bacillota</taxon>
        <taxon>Clostridia</taxon>
        <taxon>Lachnospirales</taxon>
        <taxon>Lachnospiraceae</taxon>
        <taxon>Butyribacter</taxon>
    </lineage>
</organism>
<dbReference type="InterPro" id="IPR011604">
    <property type="entry name" value="PDDEXK-like_dom_sf"/>
</dbReference>
<name>A0AAW3JWX5_9FIRM</name>
<sequence length="378" mass="42351">MPPEVHSILGASAADRWMNCTPSAQLTAGMEDETTTFAAEGTAAHALCEWKVRKALKMRAGRRPTSDYWTDEMEEFTDDYRDFIMDLVGQAKQQCKDPVTLIEQHLDFSCYVPDGFGTGDFLLVADKELNVVDFKYGRGVAVYADHNPQMMLYALGALNLFDCLYDIEQVTMTIFQPRLSSISTWTITAAELYQWAEEVLKPKAELAAKGEGEFVSGSWCRFCKARNTCRARAESFLELAKMEFQPPALLSDEEVAEVMEKADELSKWANDVMAYAQAEAIENGKHWNGYKLVEGRSVRKFSDEAKVEAAAKEAGYTDIYNKSLITLTAFEKLMGKKTFADVLGQYVTKPAGKLTLVPVSDKRPEVSVNTVNDEFQED</sequence>
<keyword evidence="1" id="KW-0378">Hydrolase</keyword>
<reference evidence="2 3" key="1">
    <citation type="submission" date="2015-10" db="EMBL/GenBank/DDBJ databases">
        <title>Butyribacter intestini gen. nov., sp. nov., a butyric acid-producing bacterium of the family Lachnospiraceae isolated from the human faeces.</title>
        <authorList>
            <person name="Zou Y."/>
            <person name="Xue W."/>
            <person name="Luo G."/>
            <person name="Lv M."/>
        </authorList>
    </citation>
    <scope>NUCLEOTIDE SEQUENCE [LARGE SCALE GENOMIC DNA]</scope>
    <source>
        <strain evidence="2 3">TF01-11</strain>
    </source>
</reference>
<evidence type="ECO:0000256" key="1">
    <source>
        <dbReference type="ARBA" id="ARBA00022801"/>
    </source>
</evidence>
<evidence type="ECO:0000313" key="3">
    <source>
        <dbReference type="Proteomes" id="UP000050833"/>
    </source>
</evidence>
<dbReference type="GO" id="GO:0016787">
    <property type="term" value="F:hydrolase activity"/>
    <property type="evidence" value="ECO:0007669"/>
    <property type="project" value="UniProtKB-KW"/>
</dbReference>
<keyword evidence="3" id="KW-1185">Reference proteome</keyword>